<keyword evidence="8" id="KW-1185">Reference proteome</keyword>
<evidence type="ECO:0000256" key="2">
    <source>
        <dbReference type="ARBA" id="ARBA00022741"/>
    </source>
</evidence>
<dbReference type="InterPro" id="IPR041569">
    <property type="entry name" value="AAA_lid_3"/>
</dbReference>
<comment type="caution">
    <text evidence="7">The sequence shown here is derived from an EMBL/GenBank/DDBJ whole genome shotgun (WGS) entry which is preliminary data.</text>
</comment>
<feature type="compositionally biased region" description="Polar residues" evidence="5">
    <location>
        <begin position="77"/>
        <end position="88"/>
    </location>
</feature>
<keyword evidence="4" id="KW-0067">ATP-binding</keyword>
<dbReference type="InterPro" id="IPR027417">
    <property type="entry name" value="P-loop_NTPase"/>
</dbReference>
<evidence type="ECO:0000256" key="4">
    <source>
        <dbReference type="ARBA" id="ARBA00022840"/>
    </source>
</evidence>
<dbReference type="GO" id="GO:0016887">
    <property type="term" value="F:ATP hydrolysis activity"/>
    <property type="evidence" value="ECO:0007669"/>
    <property type="project" value="InterPro"/>
</dbReference>
<dbReference type="Pfam" id="PF00004">
    <property type="entry name" value="AAA"/>
    <property type="match status" value="1"/>
</dbReference>
<dbReference type="AlphaFoldDB" id="A0A2C5Z8I7"/>
<dbReference type="SMART" id="SM00382">
    <property type="entry name" value="AAA"/>
    <property type="match status" value="1"/>
</dbReference>
<evidence type="ECO:0000256" key="5">
    <source>
        <dbReference type="SAM" id="MobiDB-lite"/>
    </source>
</evidence>
<dbReference type="Gene3D" id="3.40.50.300">
    <property type="entry name" value="P-loop containing nucleotide triphosphate hydrolases"/>
    <property type="match status" value="1"/>
</dbReference>
<evidence type="ECO:0000313" key="8">
    <source>
        <dbReference type="Proteomes" id="UP000224854"/>
    </source>
</evidence>
<protein>
    <recommendedName>
        <fullName evidence="6">AAA+ ATPase domain-containing protein</fullName>
    </recommendedName>
</protein>
<accession>A0A2C5Z8I7</accession>
<keyword evidence="3" id="KW-0472">Membrane</keyword>
<organism evidence="7 8">
    <name type="scientific">Ophiocordyceps australis</name>
    <dbReference type="NCBI Taxonomy" id="1399860"/>
    <lineage>
        <taxon>Eukaryota</taxon>
        <taxon>Fungi</taxon>
        <taxon>Dikarya</taxon>
        <taxon>Ascomycota</taxon>
        <taxon>Pezizomycotina</taxon>
        <taxon>Sordariomycetes</taxon>
        <taxon>Hypocreomycetidae</taxon>
        <taxon>Hypocreales</taxon>
        <taxon>Ophiocordycipitaceae</taxon>
        <taxon>Ophiocordyceps</taxon>
    </lineage>
</organism>
<keyword evidence="3" id="KW-0496">Mitochondrion</keyword>
<feature type="domain" description="AAA+ ATPase" evidence="6">
    <location>
        <begin position="741"/>
        <end position="875"/>
    </location>
</feature>
<reference evidence="7 8" key="1">
    <citation type="submission" date="2017-06" db="EMBL/GenBank/DDBJ databases">
        <title>Ant-infecting Ophiocordyceps genomes reveal a high diversity of potential behavioral manipulation genes and a possible major role for enterotoxins.</title>
        <authorList>
            <person name="De Bekker C."/>
            <person name="Evans H.C."/>
            <person name="Brachmann A."/>
            <person name="Hughes D.P."/>
        </authorList>
    </citation>
    <scope>NUCLEOTIDE SEQUENCE [LARGE SCALE GENOMIC DNA]</scope>
    <source>
        <strain evidence="7 8">1348a</strain>
    </source>
</reference>
<dbReference type="EMBL" id="NJEU01000335">
    <property type="protein sequence ID" value="PHH76090.1"/>
    <property type="molecule type" value="Genomic_DNA"/>
</dbReference>
<evidence type="ECO:0000256" key="3">
    <source>
        <dbReference type="ARBA" id="ARBA00022787"/>
    </source>
</evidence>
<dbReference type="PANTHER" id="PTHR45644:SF56">
    <property type="entry name" value="AAA ATPASE, PUTATIVE (AFU_ORTHOLOGUE AFUA_2G12920)-RELATED"/>
    <property type="match status" value="1"/>
</dbReference>
<feature type="region of interest" description="Disordered" evidence="5">
    <location>
        <begin position="656"/>
        <end position="684"/>
    </location>
</feature>
<dbReference type="PANTHER" id="PTHR45644">
    <property type="entry name" value="AAA ATPASE, PUTATIVE (AFU_ORTHOLOGUE AFUA_2G12920)-RELATED-RELATED"/>
    <property type="match status" value="1"/>
</dbReference>
<evidence type="ECO:0000256" key="1">
    <source>
        <dbReference type="ARBA" id="ARBA00004572"/>
    </source>
</evidence>
<keyword evidence="2" id="KW-0547">Nucleotide-binding</keyword>
<dbReference type="Proteomes" id="UP000224854">
    <property type="component" value="Unassembled WGS sequence"/>
</dbReference>
<dbReference type="Gene3D" id="1.10.8.60">
    <property type="match status" value="1"/>
</dbReference>
<feature type="region of interest" description="Disordered" evidence="5">
    <location>
        <begin position="385"/>
        <end position="405"/>
    </location>
</feature>
<sequence>MRAPATPRALFKTALAAGNASILTRRVFHASQRLHGPSDAGGAGLGGSKPSEEGLNANQDADLSVEPPAGSEASGGRTRSQAGSSLKSRQVRKHVASALPPVELPTRFLEDCVSVFDAKVQPRLPLALAEDSKRSKTSRLYANRKGVSMKALSFALETYFDTALKILMLRSHRLAEELRSWPLKYGDDNFDLIGHTERVVRISEMMIDAAWHVVDSMLYERMTEYTYKIRPFWWWHIYDIYSRGSRETQDITAPLYNSLCDHIYYAERLEYPLAHSTIDVPINTIVALQSALDHELQASPPPNFDHRTGKRPINIFFSAGYGGRAISEALAERLAFISQANLIRLNASNLSVLVGEYLGQDWAYARGAVSNMGFRAAELNGKLFKEPEIPRRPNDDDDDRDSNDIGIISFRTGPGTVEEELQRGKHASYDCFTKWENLKIDKLLNHIIRSPSLKSPSSTPSPVIIHVHDVVEMSMTLEGSLLLGKLRSLVDAAWQQGTKIAIFGTSSCEYPSDDYQNAVRHLAAVDVVLSRNIRPSSRDDRVSLDDDKPVSLQATDYFFENIENVREMLGCMDKDLGKRPLQLSDQDLDSFLYTNHPRYASLKNTILPMPEVYNLANAYRGMERISEGEGKHAFLERLIIHPLRVKPILTAANENRSEARAESDYKPNKSTFDSKSDPGKLSSQNDYEKRIAHGIIDRNNLRTTFADIHLPPDTIAAVKLLTSLSLVRPDAFSYGVLAQDKITGCLLYGPPGTGKTMLAKAIAKESGANMLEISGATINDKWVGESEKLIRAVFTTAKRLSPCVVFIDEADSIFAHRGLHHSRISHRDHLNQFLKEWDGLEESTAFIMVATNRPFDLDDAVLRRLPRKVMIDLPDNKGRAAILRLLLKKEQLEASVSVDEYAERTPYYSGSDLKNFCVTAAMLAVEEENHDAAKHKGPEPYRYPARRTLKRLHFDQALKQVSASVSENMSSLRQLRRFDEQYGSGRDRFKKPAFGFGGLAGVEDKKVLQTNEAPVRPGGSP</sequence>
<proteinExistence type="predicted"/>
<name>A0A2C5Z8I7_9HYPO</name>
<keyword evidence="3" id="KW-1000">Mitochondrion outer membrane</keyword>
<dbReference type="GO" id="GO:0005524">
    <property type="term" value="F:ATP binding"/>
    <property type="evidence" value="ECO:0007669"/>
    <property type="project" value="UniProtKB-KW"/>
</dbReference>
<dbReference type="InterPro" id="IPR003593">
    <property type="entry name" value="AAA+_ATPase"/>
</dbReference>
<evidence type="ECO:0000259" key="6">
    <source>
        <dbReference type="SMART" id="SM00382"/>
    </source>
</evidence>
<dbReference type="SUPFAM" id="SSF52540">
    <property type="entry name" value="P-loop containing nucleoside triphosphate hydrolases"/>
    <property type="match status" value="1"/>
</dbReference>
<dbReference type="GO" id="GO:0005741">
    <property type="term" value="C:mitochondrial outer membrane"/>
    <property type="evidence" value="ECO:0007669"/>
    <property type="project" value="UniProtKB-SubCell"/>
</dbReference>
<evidence type="ECO:0000313" key="7">
    <source>
        <dbReference type="EMBL" id="PHH76090.1"/>
    </source>
</evidence>
<comment type="subcellular location">
    <subcellularLocation>
        <location evidence="1">Mitochondrion outer membrane</location>
        <topology evidence="1">Single-pass membrane protein</topology>
    </subcellularLocation>
</comment>
<feature type="region of interest" description="Disordered" evidence="5">
    <location>
        <begin position="34"/>
        <end position="92"/>
    </location>
</feature>
<dbReference type="OrthoDB" id="39734at2759"/>
<dbReference type="Pfam" id="PF17862">
    <property type="entry name" value="AAA_lid_3"/>
    <property type="match status" value="1"/>
</dbReference>
<feature type="compositionally biased region" description="Basic and acidic residues" evidence="5">
    <location>
        <begin position="385"/>
        <end position="394"/>
    </location>
</feature>
<feature type="compositionally biased region" description="Basic and acidic residues" evidence="5">
    <location>
        <begin position="656"/>
        <end position="678"/>
    </location>
</feature>
<gene>
    <name evidence="7" type="ORF">CDD82_4138</name>
</gene>
<dbReference type="InterPro" id="IPR003959">
    <property type="entry name" value="ATPase_AAA_core"/>
</dbReference>
<dbReference type="InterPro" id="IPR051701">
    <property type="entry name" value="Mito_OM_Translocase_MSP1"/>
</dbReference>